<feature type="transmembrane region" description="Helical" evidence="1">
    <location>
        <begin position="12"/>
        <end position="33"/>
    </location>
</feature>
<reference evidence="3" key="1">
    <citation type="journal article" date="2019" name="Int. J. Syst. Evol. Microbiol.">
        <title>The Global Catalogue of Microorganisms (GCM) 10K type strain sequencing project: providing services to taxonomists for standard genome sequencing and annotation.</title>
        <authorList>
            <consortium name="The Broad Institute Genomics Platform"/>
            <consortium name="The Broad Institute Genome Sequencing Center for Infectious Disease"/>
            <person name="Wu L."/>
            <person name="Ma J."/>
        </authorList>
    </citation>
    <scope>NUCLEOTIDE SEQUENCE [LARGE SCALE GENOMIC DNA]</scope>
    <source>
        <strain evidence="3">NBRC 103632</strain>
    </source>
</reference>
<dbReference type="InterPro" id="IPR005625">
    <property type="entry name" value="PepSY-ass_TM"/>
</dbReference>
<gene>
    <name evidence="2" type="ORF">ACFO3E_08350</name>
</gene>
<accession>A0ABV9EZZ6</accession>
<dbReference type="PANTHER" id="PTHR34219:SF5">
    <property type="entry name" value="BLR4505 PROTEIN"/>
    <property type="match status" value="1"/>
</dbReference>
<evidence type="ECO:0000313" key="3">
    <source>
        <dbReference type="Proteomes" id="UP001595957"/>
    </source>
</evidence>
<organism evidence="2 3">
    <name type="scientific">Sphingobium tyrosinilyticum</name>
    <dbReference type="NCBI Taxonomy" id="2715436"/>
    <lineage>
        <taxon>Bacteria</taxon>
        <taxon>Pseudomonadati</taxon>
        <taxon>Pseudomonadota</taxon>
        <taxon>Alphaproteobacteria</taxon>
        <taxon>Sphingomonadales</taxon>
        <taxon>Sphingomonadaceae</taxon>
        <taxon>Sphingobium</taxon>
    </lineage>
</organism>
<name>A0ABV9EZZ6_9SPHN</name>
<keyword evidence="1" id="KW-0812">Transmembrane</keyword>
<dbReference type="Proteomes" id="UP001595957">
    <property type="component" value="Unassembled WGS sequence"/>
</dbReference>
<keyword evidence="1" id="KW-1133">Transmembrane helix</keyword>
<feature type="transmembrane region" description="Helical" evidence="1">
    <location>
        <begin position="137"/>
        <end position="159"/>
    </location>
</feature>
<protein>
    <submittedName>
        <fullName evidence="2">PepSY-associated TM helix domain-containing protein</fullName>
    </submittedName>
</protein>
<feature type="transmembrane region" description="Helical" evidence="1">
    <location>
        <begin position="188"/>
        <end position="208"/>
    </location>
</feature>
<evidence type="ECO:0000256" key="1">
    <source>
        <dbReference type="SAM" id="Phobius"/>
    </source>
</evidence>
<dbReference type="RefSeq" id="WP_380803720.1">
    <property type="nucleotide sequence ID" value="NZ_JBHSFZ010000013.1"/>
</dbReference>
<dbReference type="PANTHER" id="PTHR34219">
    <property type="entry name" value="IRON-REGULATED INNER MEMBRANE PROTEIN-RELATED"/>
    <property type="match status" value="1"/>
</dbReference>
<proteinExistence type="predicted"/>
<evidence type="ECO:0000313" key="2">
    <source>
        <dbReference type="EMBL" id="MFC4594202.1"/>
    </source>
</evidence>
<comment type="caution">
    <text evidence="2">The sequence shown here is derived from an EMBL/GenBank/DDBJ whole genome shotgun (WGS) entry which is preliminary data.</text>
</comment>
<keyword evidence="3" id="KW-1185">Reference proteome</keyword>
<sequence length="349" mass="37826">MNRAQLFRIHKYAGLTMAALLLVQALTGALLLYRGPAARWMDPSAMVSHGRAPLISPGAAVLQAERASPGFAVSRLFAPDADNATWLAEMRGGGGRTRYASIDPAGGRLLRAGTVWHFPVEAALQIHYRLMAGKPGMMIILLNALALLTMAATGLAYWWPKRGPISKHLSIRWSMAFRLVLRQAHRTLGVVMALLLAFMAVTGSLLIVPDLIEPSAPIVDRTPTDAAAIDRGLALAQSAFTESALRDFRLSTDRLTVNFHAPERNPRAVHRAIVTLSAPHIISATRAENNGALWMTILPLHTGNSFGVIGPILLMIVALGLLALCISGPIMWWQAKGLRRRTLARKQTA</sequence>
<dbReference type="Pfam" id="PF03929">
    <property type="entry name" value="PepSY_TM"/>
    <property type="match status" value="1"/>
</dbReference>
<keyword evidence="1" id="KW-0472">Membrane</keyword>
<dbReference type="EMBL" id="JBHSFZ010000013">
    <property type="protein sequence ID" value="MFC4594202.1"/>
    <property type="molecule type" value="Genomic_DNA"/>
</dbReference>
<feature type="transmembrane region" description="Helical" evidence="1">
    <location>
        <begin position="308"/>
        <end position="333"/>
    </location>
</feature>